<gene>
    <name evidence="2" type="ORF">CGOC_LOCUS2269</name>
</gene>
<reference evidence="2 3" key="1">
    <citation type="submission" date="2018-11" db="EMBL/GenBank/DDBJ databases">
        <authorList>
            <consortium name="Pathogen Informatics"/>
        </authorList>
    </citation>
    <scope>NUCLEOTIDE SEQUENCE [LARGE SCALE GENOMIC DNA]</scope>
</reference>
<dbReference type="Proteomes" id="UP000271889">
    <property type="component" value="Unassembled WGS sequence"/>
</dbReference>
<dbReference type="OrthoDB" id="5886559at2759"/>
<feature type="region of interest" description="Disordered" evidence="1">
    <location>
        <begin position="119"/>
        <end position="155"/>
    </location>
</feature>
<sequence>MHMNKNGLCNISIFLAERHYTHVMSAPFQRAVMAYNRTLTRDHWIVVGRVLTPSERVDYDNACALKRLIVSKMNRMRASDPKYHVSFILVDKKTIRLRIDKDYLTLDDAAVKYGISTEEITAERNRNGGSKNNRNGKRTAPPAEGPRPTSKQSKP</sequence>
<dbReference type="EMBL" id="UYRV01004998">
    <property type="protein sequence ID" value="VDK52181.1"/>
    <property type="molecule type" value="Genomic_DNA"/>
</dbReference>
<name>A0A3P6SCV1_CYLGO</name>
<protein>
    <submittedName>
        <fullName evidence="2">Uncharacterized protein</fullName>
    </submittedName>
</protein>
<evidence type="ECO:0000313" key="2">
    <source>
        <dbReference type="EMBL" id="VDK52181.1"/>
    </source>
</evidence>
<keyword evidence="3" id="KW-1185">Reference proteome</keyword>
<evidence type="ECO:0000313" key="3">
    <source>
        <dbReference type="Proteomes" id="UP000271889"/>
    </source>
</evidence>
<dbReference type="AlphaFoldDB" id="A0A3P6SCV1"/>
<accession>A0A3P6SCV1</accession>
<proteinExistence type="predicted"/>
<evidence type="ECO:0000256" key="1">
    <source>
        <dbReference type="SAM" id="MobiDB-lite"/>
    </source>
</evidence>
<organism evidence="2 3">
    <name type="scientific">Cylicostephanus goldi</name>
    <name type="common">Nematode worm</name>
    <dbReference type="NCBI Taxonomy" id="71465"/>
    <lineage>
        <taxon>Eukaryota</taxon>
        <taxon>Metazoa</taxon>
        <taxon>Ecdysozoa</taxon>
        <taxon>Nematoda</taxon>
        <taxon>Chromadorea</taxon>
        <taxon>Rhabditida</taxon>
        <taxon>Rhabditina</taxon>
        <taxon>Rhabditomorpha</taxon>
        <taxon>Strongyloidea</taxon>
        <taxon>Strongylidae</taxon>
        <taxon>Cylicostephanus</taxon>
    </lineage>
</organism>